<name>A0A8X6NN64_NEPPI</name>
<evidence type="ECO:0000313" key="2">
    <source>
        <dbReference type="Proteomes" id="UP000887013"/>
    </source>
</evidence>
<dbReference type="AlphaFoldDB" id="A0A8X6NN64"/>
<reference evidence="1" key="1">
    <citation type="submission" date="2020-08" db="EMBL/GenBank/DDBJ databases">
        <title>Multicomponent nature underlies the extraordinary mechanical properties of spider dragline silk.</title>
        <authorList>
            <person name="Kono N."/>
            <person name="Nakamura H."/>
            <person name="Mori M."/>
            <person name="Yoshida Y."/>
            <person name="Ohtoshi R."/>
            <person name="Malay A.D."/>
            <person name="Moran D.A.P."/>
            <person name="Tomita M."/>
            <person name="Numata K."/>
            <person name="Arakawa K."/>
        </authorList>
    </citation>
    <scope>NUCLEOTIDE SEQUENCE</scope>
</reference>
<dbReference type="EMBL" id="BMAW01011354">
    <property type="protein sequence ID" value="GFT23364.1"/>
    <property type="molecule type" value="Genomic_DNA"/>
</dbReference>
<comment type="caution">
    <text evidence="1">The sequence shown here is derived from an EMBL/GenBank/DDBJ whole genome shotgun (WGS) entry which is preliminary data.</text>
</comment>
<gene>
    <name evidence="1" type="ORF">NPIL_159991</name>
</gene>
<dbReference type="Proteomes" id="UP000887013">
    <property type="component" value="Unassembled WGS sequence"/>
</dbReference>
<organism evidence="1 2">
    <name type="scientific">Nephila pilipes</name>
    <name type="common">Giant wood spider</name>
    <name type="synonym">Nephila maculata</name>
    <dbReference type="NCBI Taxonomy" id="299642"/>
    <lineage>
        <taxon>Eukaryota</taxon>
        <taxon>Metazoa</taxon>
        <taxon>Ecdysozoa</taxon>
        <taxon>Arthropoda</taxon>
        <taxon>Chelicerata</taxon>
        <taxon>Arachnida</taxon>
        <taxon>Araneae</taxon>
        <taxon>Araneomorphae</taxon>
        <taxon>Entelegynae</taxon>
        <taxon>Araneoidea</taxon>
        <taxon>Nephilidae</taxon>
        <taxon>Nephila</taxon>
    </lineage>
</organism>
<keyword evidence="2" id="KW-1185">Reference proteome</keyword>
<evidence type="ECO:0000313" key="1">
    <source>
        <dbReference type="EMBL" id="GFT23364.1"/>
    </source>
</evidence>
<accession>A0A8X6NN64</accession>
<sequence>MVSTLSQASKTWRSFPFKEESLNRNEEEKSVNVQPWVALGDSDEFVTGLSVVDKPKENHMHTVGGFTYTSDHLPSFLQDIVTEDGNCRYLYHLKSRSGKQLYGTHRLPCASKNSHQQKPYNFDCVTAIMFYGITS</sequence>
<proteinExistence type="predicted"/>
<protein>
    <submittedName>
        <fullName evidence="1">Uncharacterized protein</fullName>
    </submittedName>
</protein>